<protein>
    <recommendedName>
        <fullName evidence="5">Cilia-and flagella-associated protein 96</fullName>
    </recommendedName>
</protein>
<dbReference type="Pfam" id="PF15239">
    <property type="entry name" value="CFAP96-like"/>
    <property type="match status" value="1"/>
</dbReference>
<feature type="region of interest" description="Disordered" evidence="6">
    <location>
        <begin position="173"/>
        <end position="205"/>
    </location>
</feature>
<evidence type="ECO:0000256" key="4">
    <source>
        <dbReference type="ARBA" id="ARBA00035656"/>
    </source>
</evidence>
<comment type="caution">
    <text evidence="7">The sequence shown here is derived from an EMBL/GenBank/DDBJ whole genome shotgun (WGS) entry which is preliminary data.</text>
</comment>
<comment type="similarity">
    <text evidence="4">Belongs to the CFAP96 family.</text>
</comment>
<proteinExistence type="inferred from homology"/>
<dbReference type="EMBL" id="JAFJMO010000008">
    <property type="protein sequence ID" value="KAJ8269686.1"/>
    <property type="molecule type" value="Genomic_DNA"/>
</dbReference>
<gene>
    <name evidence="7" type="ORF">COCON_G00122930</name>
</gene>
<dbReference type="InterPro" id="IPR029358">
    <property type="entry name" value="CFAP96"/>
</dbReference>
<dbReference type="OrthoDB" id="283553at2759"/>
<evidence type="ECO:0000256" key="3">
    <source>
        <dbReference type="ARBA" id="ARBA00023212"/>
    </source>
</evidence>
<keyword evidence="2" id="KW-0963">Cytoplasm</keyword>
<evidence type="ECO:0000256" key="1">
    <source>
        <dbReference type="ARBA" id="ARBA00004300"/>
    </source>
</evidence>
<keyword evidence="8" id="KW-1185">Reference proteome</keyword>
<name>A0A9Q1DHA8_CONCO</name>
<dbReference type="Proteomes" id="UP001152803">
    <property type="component" value="Unassembled WGS sequence"/>
</dbReference>
<dbReference type="GO" id="GO:0005881">
    <property type="term" value="C:cytoplasmic microtubule"/>
    <property type="evidence" value="ECO:0007669"/>
    <property type="project" value="TreeGrafter"/>
</dbReference>
<dbReference type="PANTHER" id="PTHR31144:SF1">
    <property type="entry name" value="UPF0602 PROTEIN C4ORF47"/>
    <property type="match status" value="1"/>
</dbReference>
<keyword evidence="3" id="KW-0206">Cytoskeleton</keyword>
<dbReference type="PANTHER" id="PTHR31144">
    <property type="entry name" value="UPF0602 PROTEIN C4ORF47"/>
    <property type="match status" value="1"/>
</dbReference>
<reference evidence="7" key="1">
    <citation type="journal article" date="2023" name="Science">
        <title>Genome structures resolve the early diversification of teleost fishes.</title>
        <authorList>
            <person name="Parey E."/>
            <person name="Louis A."/>
            <person name="Montfort J."/>
            <person name="Bouchez O."/>
            <person name="Roques C."/>
            <person name="Iampietro C."/>
            <person name="Lluch J."/>
            <person name="Castinel A."/>
            <person name="Donnadieu C."/>
            <person name="Desvignes T."/>
            <person name="Floi Bucao C."/>
            <person name="Jouanno E."/>
            <person name="Wen M."/>
            <person name="Mejri S."/>
            <person name="Dirks R."/>
            <person name="Jansen H."/>
            <person name="Henkel C."/>
            <person name="Chen W.J."/>
            <person name="Zahm M."/>
            <person name="Cabau C."/>
            <person name="Klopp C."/>
            <person name="Thompson A.W."/>
            <person name="Robinson-Rechavi M."/>
            <person name="Braasch I."/>
            <person name="Lecointre G."/>
            <person name="Bobe J."/>
            <person name="Postlethwait J.H."/>
            <person name="Berthelot C."/>
            <person name="Roest Crollius H."/>
            <person name="Guiguen Y."/>
        </authorList>
    </citation>
    <scope>NUCLEOTIDE SEQUENCE</scope>
    <source>
        <strain evidence="7">Concon-B</strain>
    </source>
</reference>
<organism evidence="7 8">
    <name type="scientific">Conger conger</name>
    <name type="common">Conger eel</name>
    <name type="synonym">Muraena conger</name>
    <dbReference type="NCBI Taxonomy" id="82655"/>
    <lineage>
        <taxon>Eukaryota</taxon>
        <taxon>Metazoa</taxon>
        <taxon>Chordata</taxon>
        <taxon>Craniata</taxon>
        <taxon>Vertebrata</taxon>
        <taxon>Euteleostomi</taxon>
        <taxon>Actinopterygii</taxon>
        <taxon>Neopterygii</taxon>
        <taxon>Teleostei</taxon>
        <taxon>Anguilliformes</taxon>
        <taxon>Congridae</taxon>
        <taxon>Conger</taxon>
    </lineage>
</organism>
<evidence type="ECO:0000256" key="6">
    <source>
        <dbReference type="SAM" id="MobiDB-lite"/>
    </source>
</evidence>
<dbReference type="AlphaFoldDB" id="A0A9Q1DHA8"/>
<evidence type="ECO:0000256" key="5">
    <source>
        <dbReference type="ARBA" id="ARBA00035693"/>
    </source>
</evidence>
<accession>A0A9Q1DHA8</accession>
<evidence type="ECO:0000313" key="8">
    <source>
        <dbReference type="Proteomes" id="UP001152803"/>
    </source>
</evidence>
<sequence length="351" mass="38891">MPLHVAVTIASTVAWNSHWSGGFTGEMVRSMYDVIVNLITMPPEGKTDMDRVGLFKEMGYITIGDKYTVNTYRPFNESAHKNKQMVVSSPKKKSGLQVGYFDAQFKRIFEKEASTDPVKLRRQYRMQQAKKNIGKAFLPSNGEKKPSGIGSYYGTLGGPVQALSALQVQRKPYQSPGKNVLTSPPKKGSGYGYPNVTLSKRDTYSTDPYDRAREMMKKEIISDRTMMKGGPFRLNLHPRDCFDGNPYKLDKALPPVKNTESKKAQVVPFKPSSPSKRIGGMKAGTFDIYPSHSADPYIARRSKSVTTNKDGKIFHPSPGPKTMPVSSIINVNVKKAINSAKCTAVPSVMAY</sequence>
<comment type="subcellular location">
    <subcellularLocation>
        <location evidence="1">Cytoplasm</location>
        <location evidence="1">Cytoskeleton</location>
        <location evidence="1">Microtubule organizing center</location>
        <location evidence="1">Centrosome</location>
    </subcellularLocation>
</comment>
<evidence type="ECO:0000313" key="7">
    <source>
        <dbReference type="EMBL" id="KAJ8269686.1"/>
    </source>
</evidence>
<evidence type="ECO:0000256" key="2">
    <source>
        <dbReference type="ARBA" id="ARBA00022490"/>
    </source>
</evidence>
<dbReference type="GO" id="GO:0005813">
    <property type="term" value="C:centrosome"/>
    <property type="evidence" value="ECO:0007669"/>
    <property type="project" value="UniProtKB-SubCell"/>
</dbReference>